<dbReference type="GO" id="GO:0005628">
    <property type="term" value="C:prospore membrane"/>
    <property type="evidence" value="ECO:0007669"/>
    <property type="project" value="TreeGrafter"/>
</dbReference>
<evidence type="ECO:0000313" key="2">
    <source>
        <dbReference type="EMBL" id="EGS22732.1"/>
    </source>
</evidence>
<dbReference type="OrthoDB" id="10012223at2759"/>
<dbReference type="GO" id="GO:0005619">
    <property type="term" value="C:ascospore wall"/>
    <property type="evidence" value="ECO:0007669"/>
    <property type="project" value="TreeGrafter"/>
</dbReference>
<dbReference type="AlphaFoldDB" id="G0S122"/>
<dbReference type="OMA" id="GRYFQLK"/>
<dbReference type="HOGENOM" id="CLU_062645_0_0_1"/>
<dbReference type="KEGG" id="cthr:CTHT_0012070"/>
<reference evidence="2 3" key="1">
    <citation type="journal article" date="2011" name="Cell">
        <title>Insight into structure and assembly of the nuclear pore complex by utilizing the genome of a eukaryotic thermophile.</title>
        <authorList>
            <person name="Amlacher S."/>
            <person name="Sarges P."/>
            <person name="Flemming D."/>
            <person name="van Noort V."/>
            <person name="Kunze R."/>
            <person name="Devos D.P."/>
            <person name="Arumugam M."/>
            <person name="Bork P."/>
            <person name="Hurt E."/>
        </authorList>
    </citation>
    <scope>NUCLEOTIDE SEQUENCE [LARGE SCALE GENOMIC DNA]</scope>
    <source>
        <strain evidence="3">DSM 1495 / CBS 144.50 / IMI 039719</strain>
    </source>
</reference>
<keyword evidence="3" id="KW-1185">Reference proteome</keyword>
<dbReference type="InterPro" id="IPR052786">
    <property type="entry name" value="Spore_wall_assembly"/>
</dbReference>
<dbReference type="GeneID" id="18255245"/>
<organism evidence="3">
    <name type="scientific">Chaetomium thermophilum (strain DSM 1495 / CBS 144.50 / IMI 039719)</name>
    <name type="common">Thermochaetoides thermophila</name>
    <dbReference type="NCBI Taxonomy" id="759272"/>
    <lineage>
        <taxon>Eukaryota</taxon>
        <taxon>Fungi</taxon>
        <taxon>Dikarya</taxon>
        <taxon>Ascomycota</taxon>
        <taxon>Pezizomycotina</taxon>
        <taxon>Sordariomycetes</taxon>
        <taxon>Sordariomycetidae</taxon>
        <taxon>Sordariales</taxon>
        <taxon>Chaetomiaceae</taxon>
        <taxon>Thermochaetoides</taxon>
    </lineage>
</organism>
<sequence>MSSHISARAQQVLKEDIEQTLALAHNATKSRSYLYPFKGMLYFLTHTELWKPLRSKLIPYLTLYSGVLGSMFAVTYIPQLTLMAFVNGPFAVFTTAFLVVSESSTIVNLLARNYLLRDAIFDTFDGTLLSRNAGYLVAQGREVKTHGDVIERLGKMLRKPFTSFGINDLIRYLMYLPLNIVPVIGTVAFLFLRGRARAAHVHERYFQLKGWSISKREKWLKDHDGPYTAFGIVATVLEEVPLASILFSFTNTALWAADIEAQETSPIENIASRLLGAQGAK</sequence>
<keyword evidence="1" id="KW-0812">Transmembrane</keyword>
<gene>
    <name evidence="2" type="ORF">CTHT_0012070</name>
</gene>
<dbReference type="RefSeq" id="XP_006691724.1">
    <property type="nucleotide sequence ID" value="XM_006691661.1"/>
</dbReference>
<protein>
    <recommendedName>
        <fullName evidence="4">Outer spore wall protein RRT8</fullName>
    </recommendedName>
</protein>
<dbReference type="Proteomes" id="UP000008066">
    <property type="component" value="Unassembled WGS sequence"/>
</dbReference>
<feature type="transmembrane region" description="Helical" evidence="1">
    <location>
        <begin position="57"/>
        <end position="78"/>
    </location>
</feature>
<feature type="transmembrane region" description="Helical" evidence="1">
    <location>
        <begin position="172"/>
        <end position="192"/>
    </location>
</feature>
<dbReference type="eggNOG" id="ENOG502QVX4">
    <property type="taxonomic scope" value="Eukaryota"/>
</dbReference>
<evidence type="ECO:0008006" key="4">
    <source>
        <dbReference type="Google" id="ProtNLM"/>
    </source>
</evidence>
<feature type="transmembrane region" description="Helical" evidence="1">
    <location>
        <begin position="90"/>
        <end position="111"/>
    </location>
</feature>
<dbReference type="EMBL" id="GL988039">
    <property type="protein sequence ID" value="EGS22732.1"/>
    <property type="molecule type" value="Genomic_DNA"/>
</dbReference>
<evidence type="ECO:0000256" key="1">
    <source>
        <dbReference type="SAM" id="Phobius"/>
    </source>
</evidence>
<keyword evidence="1" id="KW-0472">Membrane</keyword>
<dbReference type="PANTHER" id="PTHR34292">
    <property type="entry name" value="OUTER SPORE WALL PROTEIN LDS1"/>
    <property type="match status" value="1"/>
</dbReference>
<name>G0S122_CHATD</name>
<accession>G0S122</accession>
<keyword evidence="1" id="KW-1133">Transmembrane helix</keyword>
<proteinExistence type="predicted"/>
<evidence type="ECO:0000313" key="3">
    <source>
        <dbReference type="Proteomes" id="UP000008066"/>
    </source>
</evidence>
<dbReference type="PANTHER" id="PTHR34292:SF2">
    <property type="entry name" value="OUTER SPORE WALL PROTEIN LDS1"/>
    <property type="match status" value="1"/>
</dbReference>
<dbReference type="GO" id="GO:0005811">
    <property type="term" value="C:lipid droplet"/>
    <property type="evidence" value="ECO:0007669"/>
    <property type="project" value="TreeGrafter"/>
</dbReference>